<reference evidence="2 3" key="1">
    <citation type="submission" date="2018-10" db="EMBL/GenBank/DDBJ databases">
        <title>Robbsia sp. DHC34, isolated from soil.</title>
        <authorList>
            <person name="Gao Z.-H."/>
            <person name="Qiu L.-H."/>
        </authorList>
    </citation>
    <scope>NUCLEOTIDE SEQUENCE [LARGE SCALE GENOMIC DNA]</scope>
    <source>
        <strain evidence="2 3">DHC34</strain>
    </source>
</reference>
<dbReference type="AlphaFoldDB" id="A0A494XMA5"/>
<feature type="domain" description="HTH cro/C1-type" evidence="1">
    <location>
        <begin position="16"/>
        <end position="70"/>
    </location>
</feature>
<dbReference type="PROSITE" id="PS50943">
    <property type="entry name" value="HTH_CROC1"/>
    <property type="match status" value="1"/>
</dbReference>
<dbReference type="Pfam" id="PF01381">
    <property type="entry name" value="HTH_3"/>
    <property type="match status" value="1"/>
</dbReference>
<comment type="caution">
    <text evidence="2">The sequence shown here is derived from an EMBL/GenBank/DDBJ whole genome shotgun (WGS) entry which is preliminary data.</text>
</comment>
<proteinExistence type="predicted"/>
<dbReference type="SMART" id="SM00530">
    <property type="entry name" value="HTH_XRE"/>
    <property type="match status" value="1"/>
</dbReference>
<evidence type="ECO:0000313" key="2">
    <source>
        <dbReference type="EMBL" id="RKP51820.1"/>
    </source>
</evidence>
<organism evidence="2 3">
    <name type="scientific">Pararobbsia silviterrae</name>
    <dbReference type="NCBI Taxonomy" id="1792498"/>
    <lineage>
        <taxon>Bacteria</taxon>
        <taxon>Pseudomonadati</taxon>
        <taxon>Pseudomonadota</taxon>
        <taxon>Betaproteobacteria</taxon>
        <taxon>Burkholderiales</taxon>
        <taxon>Burkholderiaceae</taxon>
        <taxon>Pararobbsia</taxon>
    </lineage>
</organism>
<sequence length="86" mass="9352">MSDFTVRTAEQLPALLQGFRKQAGLTQAEAAMRLGVTQQTLSALERNAEKVRADRLLRLLSMLGVEVILRQAGDTPSSPTESGPAW</sequence>
<keyword evidence="3" id="KW-1185">Reference proteome</keyword>
<dbReference type="OrthoDB" id="5957901at2"/>
<evidence type="ECO:0000259" key="1">
    <source>
        <dbReference type="PROSITE" id="PS50943"/>
    </source>
</evidence>
<dbReference type="EMBL" id="RBZU01000008">
    <property type="protein sequence ID" value="RKP51820.1"/>
    <property type="molecule type" value="Genomic_DNA"/>
</dbReference>
<protein>
    <submittedName>
        <fullName evidence="2">XRE family transcriptional regulator</fullName>
    </submittedName>
</protein>
<name>A0A494XMA5_9BURK</name>
<gene>
    <name evidence="2" type="ORF">D7S86_17850</name>
</gene>
<dbReference type="InterPro" id="IPR010982">
    <property type="entry name" value="Lambda_DNA-bd_dom_sf"/>
</dbReference>
<dbReference type="RefSeq" id="WP_121088223.1">
    <property type="nucleotide sequence ID" value="NZ_RBZU01000008.1"/>
</dbReference>
<accession>A0A494XMA5</accession>
<dbReference type="Gene3D" id="1.10.260.40">
    <property type="entry name" value="lambda repressor-like DNA-binding domains"/>
    <property type="match status" value="1"/>
</dbReference>
<evidence type="ECO:0000313" key="3">
    <source>
        <dbReference type="Proteomes" id="UP000270342"/>
    </source>
</evidence>
<dbReference type="Proteomes" id="UP000270342">
    <property type="component" value="Unassembled WGS sequence"/>
</dbReference>
<dbReference type="GO" id="GO:0003677">
    <property type="term" value="F:DNA binding"/>
    <property type="evidence" value="ECO:0007669"/>
    <property type="project" value="InterPro"/>
</dbReference>
<dbReference type="InterPro" id="IPR001387">
    <property type="entry name" value="Cro/C1-type_HTH"/>
</dbReference>
<dbReference type="CDD" id="cd00093">
    <property type="entry name" value="HTH_XRE"/>
    <property type="match status" value="1"/>
</dbReference>
<dbReference type="SUPFAM" id="SSF47413">
    <property type="entry name" value="lambda repressor-like DNA-binding domains"/>
    <property type="match status" value="1"/>
</dbReference>